<dbReference type="PROSITE" id="PS51257">
    <property type="entry name" value="PROKAR_LIPOPROTEIN"/>
    <property type="match status" value="1"/>
</dbReference>
<comment type="caution">
    <text evidence="10">The sequence shown here is derived from an EMBL/GenBank/DDBJ whole genome shotgun (WGS) entry which is preliminary data.</text>
</comment>
<evidence type="ECO:0000256" key="8">
    <source>
        <dbReference type="SAM" id="SignalP"/>
    </source>
</evidence>
<keyword evidence="11" id="KW-1185">Reference proteome</keyword>
<accession>A0A7Y0LY40</accession>
<organism evidence="10 11">
    <name type="scientific">Cellulomonas fimi</name>
    <dbReference type="NCBI Taxonomy" id="1708"/>
    <lineage>
        <taxon>Bacteria</taxon>
        <taxon>Bacillati</taxon>
        <taxon>Actinomycetota</taxon>
        <taxon>Actinomycetes</taxon>
        <taxon>Micrococcales</taxon>
        <taxon>Cellulomonadaceae</taxon>
        <taxon>Cellulomonas</taxon>
    </lineage>
</organism>
<evidence type="ECO:0000256" key="4">
    <source>
        <dbReference type="ARBA" id="ARBA00023110"/>
    </source>
</evidence>
<dbReference type="InterPro" id="IPR046357">
    <property type="entry name" value="PPIase_dom_sf"/>
</dbReference>
<evidence type="ECO:0000256" key="3">
    <source>
        <dbReference type="ARBA" id="ARBA00013194"/>
    </source>
</evidence>
<feature type="signal peptide" evidence="8">
    <location>
        <begin position="1"/>
        <end position="30"/>
    </location>
</feature>
<dbReference type="Gene3D" id="3.10.50.40">
    <property type="match status" value="2"/>
</dbReference>
<keyword evidence="4 6" id="KW-0697">Rotamase</keyword>
<dbReference type="PROSITE" id="PS50059">
    <property type="entry name" value="FKBP_PPIASE"/>
    <property type="match status" value="1"/>
</dbReference>
<evidence type="ECO:0000256" key="2">
    <source>
        <dbReference type="ARBA" id="ARBA00006577"/>
    </source>
</evidence>
<dbReference type="GO" id="GO:0003755">
    <property type="term" value="F:peptidyl-prolyl cis-trans isomerase activity"/>
    <property type="evidence" value="ECO:0007669"/>
    <property type="project" value="UniProtKB-KW"/>
</dbReference>
<dbReference type="AlphaFoldDB" id="A0A7Y0LY40"/>
<feature type="region of interest" description="Disordered" evidence="7">
    <location>
        <begin position="31"/>
        <end position="51"/>
    </location>
</feature>
<feature type="domain" description="PPIase FKBP-type" evidence="9">
    <location>
        <begin position="235"/>
        <end position="321"/>
    </location>
</feature>
<dbReference type="PANTHER" id="PTHR43811">
    <property type="entry name" value="FKBP-TYPE PEPTIDYL-PROLYL CIS-TRANS ISOMERASE FKPA"/>
    <property type="match status" value="1"/>
</dbReference>
<evidence type="ECO:0000313" key="10">
    <source>
        <dbReference type="EMBL" id="NMR20200.1"/>
    </source>
</evidence>
<sequence length="321" mass="32711">MKGTILRRLPRATVAATAAALLLLAGCSGGTDPGDEATPSETSATDAPAEVEPSAEDVAALEAVTVTEGAEGADPTLEFEQPFTVSAAVARVITEGEGAALEDGQVLSMHYVVVSGADGTTQGSTYGAEPDRITLGDEKLIPALNDVLGDQSVGARVLLAIPGAENTALMLIDVADARSIPTRAEGEPVVPPAGLPVVALDNEGVPSVKPVDGEAPTELVVQPLIKGDGPPLEAGQTVTFNYSGWLWDGTPFDSSWEGAPFTTTLGTQQVIQGWDQGLAGQTVGSQVLLIVPPALGYGDQERGPIPANSTLVFVVDILAVG</sequence>
<reference evidence="10 11" key="1">
    <citation type="submission" date="2020-04" db="EMBL/GenBank/DDBJ databases">
        <title>Sequencing and Assembly of C. fimi.</title>
        <authorList>
            <person name="Ramsey A.R."/>
        </authorList>
    </citation>
    <scope>NUCLEOTIDE SEQUENCE [LARGE SCALE GENOMIC DNA]</scope>
    <source>
        <strain evidence="10 11">SB</strain>
    </source>
</reference>
<dbReference type="EMBL" id="JABCJJ010000010">
    <property type="protein sequence ID" value="NMR20200.1"/>
    <property type="molecule type" value="Genomic_DNA"/>
</dbReference>
<evidence type="ECO:0000313" key="11">
    <source>
        <dbReference type="Proteomes" id="UP000562124"/>
    </source>
</evidence>
<feature type="chain" id="PRO_5030888277" description="peptidylprolyl isomerase" evidence="8">
    <location>
        <begin position="31"/>
        <end position="321"/>
    </location>
</feature>
<dbReference type="InterPro" id="IPR001179">
    <property type="entry name" value="PPIase_FKBP_dom"/>
</dbReference>
<comment type="catalytic activity">
    <reaction evidence="1 6">
        <text>[protein]-peptidylproline (omega=180) = [protein]-peptidylproline (omega=0)</text>
        <dbReference type="Rhea" id="RHEA:16237"/>
        <dbReference type="Rhea" id="RHEA-COMP:10747"/>
        <dbReference type="Rhea" id="RHEA-COMP:10748"/>
        <dbReference type="ChEBI" id="CHEBI:83833"/>
        <dbReference type="ChEBI" id="CHEBI:83834"/>
        <dbReference type="EC" id="5.2.1.8"/>
    </reaction>
</comment>
<name>A0A7Y0LY40_CELFI</name>
<evidence type="ECO:0000256" key="1">
    <source>
        <dbReference type="ARBA" id="ARBA00000971"/>
    </source>
</evidence>
<dbReference type="PANTHER" id="PTHR43811:SF19">
    <property type="entry name" value="39 KDA FK506-BINDING NUCLEAR PROTEIN"/>
    <property type="match status" value="1"/>
</dbReference>
<keyword evidence="5 6" id="KW-0413">Isomerase</keyword>
<evidence type="ECO:0000256" key="7">
    <source>
        <dbReference type="SAM" id="MobiDB-lite"/>
    </source>
</evidence>
<proteinExistence type="inferred from homology"/>
<dbReference type="Pfam" id="PF00254">
    <property type="entry name" value="FKBP_C"/>
    <property type="match status" value="1"/>
</dbReference>
<evidence type="ECO:0000259" key="9">
    <source>
        <dbReference type="PROSITE" id="PS50059"/>
    </source>
</evidence>
<evidence type="ECO:0000256" key="5">
    <source>
        <dbReference type="ARBA" id="ARBA00023235"/>
    </source>
</evidence>
<protein>
    <recommendedName>
        <fullName evidence="3 6">peptidylprolyl isomerase</fullName>
        <ecNumber evidence="3 6">5.2.1.8</ecNumber>
    </recommendedName>
</protein>
<dbReference type="EC" id="5.2.1.8" evidence="3 6"/>
<dbReference type="Proteomes" id="UP000562124">
    <property type="component" value="Unassembled WGS sequence"/>
</dbReference>
<dbReference type="SUPFAM" id="SSF54534">
    <property type="entry name" value="FKBP-like"/>
    <property type="match status" value="2"/>
</dbReference>
<gene>
    <name evidence="10" type="ORF">HIR71_08210</name>
</gene>
<comment type="similarity">
    <text evidence="2">Belongs to the FKBP-type PPIase family.</text>
</comment>
<evidence type="ECO:0000256" key="6">
    <source>
        <dbReference type="PROSITE-ProRule" id="PRU00277"/>
    </source>
</evidence>
<keyword evidence="8" id="KW-0732">Signal</keyword>